<dbReference type="RefSeq" id="XP_042995086.1">
    <property type="nucleotide sequence ID" value="XM_043139152.1"/>
</dbReference>
<dbReference type="GeneID" id="66062432"/>
<feature type="compositionally biased region" description="Polar residues" evidence="1">
    <location>
        <begin position="1"/>
        <end position="25"/>
    </location>
</feature>
<protein>
    <submittedName>
        <fullName evidence="2">Uncharacterized protein</fullName>
    </submittedName>
</protein>
<name>A0A8E5HLE0_USTVR</name>
<gene>
    <name evidence="2" type="ORF">UV8b_01654</name>
</gene>
<dbReference type="Proteomes" id="UP000027002">
    <property type="component" value="Chromosome 1"/>
</dbReference>
<evidence type="ECO:0000256" key="1">
    <source>
        <dbReference type="SAM" id="MobiDB-lite"/>
    </source>
</evidence>
<accession>A0A8E5HLE0</accession>
<organism evidence="2 3">
    <name type="scientific">Ustilaginoidea virens</name>
    <name type="common">Rice false smut fungus</name>
    <name type="synonym">Villosiclava virens</name>
    <dbReference type="NCBI Taxonomy" id="1159556"/>
    <lineage>
        <taxon>Eukaryota</taxon>
        <taxon>Fungi</taxon>
        <taxon>Dikarya</taxon>
        <taxon>Ascomycota</taxon>
        <taxon>Pezizomycotina</taxon>
        <taxon>Sordariomycetes</taxon>
        <taxon>Hypocreomycetidae</taxon>
        <taxon>Hypocreales</taxon>
        <taxon>Clavicipitaceae</taxon>
        <taxon>Ustilaginoidea</taxon>
    </lineage>
</organism>
<dbReference type="AlphaFoldDB" id="A0A8E5HLE0"/>
<proteinExistence type="predicted"/>
<dbReference type="KEGG" id="uvi:66062432"/>
<reference evidence="2" key="1">
    <citation type="submission" date="2020-03" db="EMBL/GenBank/DDBJ databases">
        <title>A mixture of massive structural variations and highly conserved coding sequences in Ustilaginoidea virens genome.</title>
        <authorList>
            <person name="Zhang K."/>
            <person name="Zhao Z."/>
            <person name="Zhang Z."/>
            <person name="Li Y."/>
            <person name="Hsiang T."/>
            <person name="Sun W."/>
        </authorList>
    </citation>
    <scope>NUCLEOTIDE SEQUENCE</scope>
    <source>
        <strain evidence="2">UV-8b</strain>
    </source>
</reference>
<evidence type="ECO:0000313" key="2">
    <source>
        <dbReference type="EMBL" id="QUC17413.1"/>
    </source>
</evidence>
<evidence type="ECO:0000313" key="3">
    <source>
        <dbReference type="Proteomes" id="UP000027002"/>
    </source>
</evidence>
<dbReference type="EMBL" id="CP072753">
    <property type="protein sequence ID" value="QUC17413.1"/>
    <property type="molecule type" value="Genomic_DNA"/>
</dbReference>
<sequence>MGIDPSSNVPTNTRLPSDTSKNNQVRAGGGKASQRHGGACGEGDGWLTICAATHGNGKPDIWRHASSRAQRRRCRNEAADGGSSLACQYFVLGQPPVCMTSAADGARRRAVGLSGVCLGPGLAWALESGAAVAAECSRLRLRGRKGGPATRILWHPPSASFLDLLRDSAVMTAVGWSSLCSLAVRQQLSAKQRVPAGQRSQKNTGGRNMRHRPVLPCLGVQGLIADLVETTSN</sequence>
<feature type="region of interest" description="Disordered" evidence="1">
    <location>
        <begin position="191"/>
        <end position="213"/>
    </location>
</feature>
<feature type="region of interest" description="Disordered" evidence="1">
    <location>
        <begin position="1"/>
        <end position="39"/>
    </location>
</feature>
<keyword evidence="3" id="KW-1185">Reference proteome</keyword>